<dbReference type="EMBL" id="BMJJ01000001">
    <property type="protein sequence ID" value="GGD05091.1"/>
    <property type="molecule type" value="Genomic_DNA"/>
</dbReference>
<evidence type="ECO:0000313" key="1">
    <source>
        <dbReference type="EMBL" id="GGD05091.1"/>
    </source>
</evidence>
<evidence type="ECO:0000313" key="2">
    <source>
        <dbReference type="Proteomes" id="UP000613160"/>
    </source>
</evidence>
<dbReference type="RefSeq" id="WP_188848959.1">
    <property type="nucleotide sequence ID" value="NZ_BMJJ01000001.1"/>
</dbReference>
<protein>
    <submittedName>
        <fullName evidence="1">Uncharacterized protein</fullName>
    </submittedName>
</protein>
<gene>
    <name evidence="1" type="ORF">GCM10011335_04960</name>
</gene>
<reference evidence="1" key="1">
    <citation type="journal article" date="2014" name="Int. J. Syst. Evol. Microbiol.">
        <title>Complete genome sequence of Corynebacterium casei LMG S-19264T (=DSM 44701T), isolated from a smear-ripened cheese.</title>
        <authorList>
            <consortium name="US DOE Joint Genome Institute (JGI-PGF)"/>
            <person name="Walter F."/>
            <person name="Albersmeier A."/>
            <person name="Kalinowski J."/>
            <person name="Ruckert C."/>
        </authorList>
    </citation>
    <scope>NUCLEOTIDE SEQUENCE</scope>
    <source>
        <strain evidence="1">CGMCC 1.15493</strain>
    </source>
</reference>
<organism evidence="1 2">
    <name type="scientific">Aureimonas glaciei</name>
    <dbReference type="NCBI Taxonomy" id="1776957"/>
    <lineage>
        <taxon>Bacteria</taxon>
        <taxon>Pseudomonadati</taxon>
        <taxon>Pseudomonadota</taxon>
        <taxon>Alphaproteobacteria</taxon>
        <taxon>Hyphomicrobiales</taxon>
        <taxon>Aurantimonadaceae</taxon>
        <taxon>Aureimonas</taxon>
    </lineage>
</organism>
<dbReference type="Proteomes" id="UP000613160">
    <property type="component" value="Unassembled WGS sequence"/>
</dbReference>
<keyword evidence="2" id="KW-1185">Reference proteome</keyword>
<name>A0A917D7Z2_9HYPH</name>
<dbReference type="AlphaFoldDB" id="A0A917D7Z2"/>
<proteinExistence type="predicted"/>
<comment type="caution">
    <text evidence="1">The sequence shown here is derived from an EMBL/GenBank/DDBJ whole genome shotgun (WGS) entry which is preliminary data.</text>
</comment>
<sequence length="99" mass="10578">MHEFFAALISFFLIDPLQSAMADRFGNVSREQIASVTTCLGEATPVLIQQAYEAPWQTATQVVGIWSGMTPPEEILAKTTTGCAETVGALRASSEQGQG</sequence>
<reference evidence="1" key="2">
    <citation type="submission" date="2020-09" db="EMBL/GenBank/DDBJ databases">
        <authorList>
            <person name="Sun Q."/>
            <person name="Zhou Y."/>
        </authorList>
    </citation>
    <scope>NUCLEOTIDE SEQUENCE</scope>
    <source>
        <strain evidence="1">CGMCC 1.15493</strain>
    </source>
</reference>
<accession>A0A917D7Z2</accession>